<dbReference type="InterPro" id="IPR036388">
    <property type="entry name" value="WH-like_DNA-bd_sf"/>
</dbReference>
<name>A0A067Z800_GLUOY</name>
<dbReference type="Gene3D" id="1.10.10.10">
    <property type="entry name" value="Winged helix-like DNA-binding domain superfamily/Winged helix DNA-binding domain"/>
    <property type="match status" value="1"/>
</dbReference>
<dbReference type="AlphaFoldDB" id="A0A067Z800"/>
<evidence type="ECO:0000313" key="6">
    <source>
        <dbReference type="EMBL" id="AHK72115.1"/>
    </source>
</evidence>
<dbReference type="GO" id="GO:0006351">
    <property type="term" value="P:DNA-templated transcription"/>
    <property type="evidence" value="ECO:0007669"/>
    <property type="project" value="TreeGrafter"/>
</dbReference>
<dbReference type="FunFam" id="1.10.10.10:FF:000001">
    <property type="entry name" value="LysR family transcriptional regulator"/>
    <property type="match status" value="1"/>
</dbReference>
<dbReference type="PROSITE" id="PS50931">
    <property type="entry name" value="HTH_LYSR"/>
    <property type="match status" value="1"/>
</dbReference>
<organism evidence="6 7">
    <name type="scientific">Gluconobacter oxydans DSM 3504</name>
    <dbReference type="NCBI Taxonomy" id="1288313"/>
    <lineage>
        <taxon>Bacteria</taxon>
        <taxon>Pseudomonadati</taxon>
        <taxon>Pseudomonadota</taxon>
        <taxon>Alphaproteobacteria</taxon>
        <taxon>Acetobacterales</taxon>
        <taxon>Acetobacteraceae</taxon>
        <taxon>Gluconobacter</taxon>
    </lineage>
</organism>
<accession>A0A067Z800</accession>
<dbReference type="PANTHER" id="PTHR30537">
    <property type="entry name" value="HTH-TYPE TRANSCRIPTIONAL REGULATOR"/>
    <property type="match status" value="1"/>
</dbReference>
<reference evidence="6 7" key="1">
    <citation type="journal article" date="2015" name="Appl. Microbiol. Biotechnol.">
        <title>The consequence of an additional NADH dehydrogenase paralog on the growth of Gluconobacter oxydans DSM3504.</title>
        <authorList>
            <person name="Kostner D."/>
            <person name="Luchterhand B."/>
            <person name="Junker A."/>
            <person name="Volland S."/>
            <person name="Daniel R."/>
            <person name="Buchs J."/>
            <person name="Liebl W."/>
            <person name="Ehrenreich A."/>
        </authorList>
    </citation>
    <scope>NUCLEOTIDE SEQUENCE [LARGE SCALE GENOMIC DNA]</scope>
    <source>
        <strain evidence="6">DSM 3504</strain>
    </source>
</reference>
<dbReference type="Pfam" id="PF00126">
    <property type="entry name" value="HTH_1"/>
    <property type="match status" value="1"/>
</dbReference>
<evidence type="ECO:0000256" key="4">
    <source>
        <dbReference type="ARBA" id="ARBA00023163"/>
    </source>
</evidence>
<dbReference type="EMBL" id="CP004373">
    <property type="protein sequence ID" value="AHK72115.1"/>
    <property type="molecule type" value="Genomic_DNA"/>
</dbReference>
<keyword evidence="4" id="KW-0804">Transcription</keyword>
<proteinExistence type="inferred from homology"/>
<keyword evidence="3" id="KW-0238">DNA-binding</keyword>
<dbReference type="SUPFAM" id="SSF53850">
    <property type="entry name" value="Periplasmic binding protein-like II"/>
    <property type="match status" value="1"/>
</dbReference>
<dbReference type="PANTHER" id="PTHR30537:SF5">
    <property type="entry name" value="HTH-TYPE TRANSCRIPTIONAL ACTIVATOR TTDR-RELATED"/>
    <property type="match status" value="1"/>
</dbReference>
<dbReference type="InterPro" id="IPR058163">
    <property type="entry name" value="LysR-type_TF_proteobact-type"/>
</dbReference>
<sequence>MLDRFTGMQVFAKVVAQGSFSGAARSLGLSQTMVTKHIAALESRLGISLFHRSTRRLSLTEPGRLFFIRSQRILTDLEEMEQEVSAENQEPRGLLRLNAPVSFAIRHVGPILPEFSRRHPLVTVELGLDDRRIDPITEGWDLTLRIGRMPSSALRSRRLAQVDFVVCAAPSYLEEYGTPRSVADLPNHRCLGYTLGDEISSARWSFGPNGERTVPVSGPMHANNGDILREAAVAGQGIIYQPTFIVSDELKSGRLVPLPLDVPVMTGPELHAVYAPTPHVPLKIRAMIDFLVERYGPVPPWTI</sequence>
<dbReference type="SUPFAM" id="SSF46785">
    <property type="entry name" value="Winged helix' DNA-binding domain"/>
    <property type="match status" value="1"/>
</dbReference>
<dbReference type="GO" id="GO:0003700">
    <property type="term" value="F:DNA-binding transcription factor activity"/>
    <property type="evidence" value="ECO:0007669"/>
    <property type="project" value="InterPro"/>
</dbReference>
<keyword evidence="2" id="KW-0805">Transcription regulation</keyword>
<dbReference type="HOGENOM" id="CLU_039613_16_2_5"/>
<dbReference type="RefSeq" id="WP_041112301.1">
    <property type="nucleotide sequence ID" value="NZ_CP004373.1"/>
</dbReference>
<protein>
    <submittedName>
        <fullName evidence="6">HTH-type transcriptional regulator YafC</fullName>
    </submittedName>
</protein>
<dbReference type="KEGG" id="goy:GLS_c22440"/>
<comment type="similarity">
    <text evidence="1">Belongs to the LysR transcriptional regulatory family.</text>
</comment>
<evidence type="ECO:0000256" key="2">
    <source>
        <dbReference type="ARBA" id="ARBA00023015"/>
    </source>
</evidence>
<dbReference type="Pfam" id="PF03466">
    <property type="entry name" value="LysR_substrate"/>
    <property type="match status" value="1"/>
</dbReference>
<dbReference type="InterPro" id="IPR000847">
    <property type="entry name" value="LysR_HTH_N"/>
</dbReference>
<dbReference type="CDD" id="cd08422">
    <property type="entry name" value="PBP2_CrgA_like"/>
    <property type="match status" value="1"/>
</dbReference>
<dbReference type="Gene3D" id="3.40.190.290">
    <property type="match status" value="1"/>
</dbReference>
<dbReference type="GO" id="GO:0043565">
    <property type="term" value="F:sequence-specific DNA binding"/>
    <property type="evidence" value="ECO:0007669"/>
    <property type="project" value="TreeGrafter"/>
</dbReference>
<dbReference type="FunFam" id="3.40.190.290:FF:000001">
    <property type="entry name" value="Transcriptional regulator, LysR family"/>
    <property type="match status" value="1"/>
</dbReference>
<evidence type="ECO:0000259" key="5">
    <source>
        <dbReference type="PROSITE" id="PS50931"/>
    </source>
</evidence>
<dbReference type="InterPro" id="IPR005119">
    <property type="entry name" value="LysR_subst-bd"/>
</dbReference>
<evidence type="ECO:0000313" key="7">
    <source>
        <dbReference type="Proteomes" id="UP000031656"/>
    </source>
</evidence>
<evidence type="ECO:0000256" key="3">
    <source>
        <dbReference type="ARBA" id="ARBA00023125"/>
    </source>
</evidence>
<evidence type="ECO:0000256" key="1">
    <source>
        <dbReference type="ARBA" id="ARBA00009437"/>
    </source>
</evidence>
<dbReference type="PRINTS" id="PR00039">
    <property type="entry name" value="HTHLYSR"/>
</dbReference>
<gene>
    <name evidence="6" type="primary">yafC3</name>
    <name evidence="6" type="ORF">GLS_c22440</name>
</gene>
<dbReference type="InterPro" id="IPR036390">
    <property type="entry name" value="WH_DNA-bd_sf"/>
</dbReference>
<dbReference type="Proteomes" id="UP000031656">
    <property type="component" value="Chromosome"/>
</dbReference>
<feature type="domain" description="HTH lysR-type" evidence="5">
    <location>
        <begin position="3"/>
        <end position="60"/>
    </location>
</feature>
<dbReference type="GeneID" id="56906470"/>